<sequence>MAKMNRKKVWWLWGGLDAIYLTWYFLNSLLGGRVPFFSDIASAVNIFPDHGSVQIYIFAFNLVLQVSVVFSCALFLLQKTQVKWLVYLQTPLRLIFIVPSVSILLIGARVFPDYNVIFMAVLVVISEAAKVWSVRRYGQKS</sequence>
<gene>
    <name evidence="2" type="ORF">SAMN04490181_4760</name>
</gene>
<reference evidence="2 3" key="1">
    <citation type="submission" date="2016-10" db="EMBL/GenBank/DDBJ databases">
        <authorList>
            <person name="Varghese N."/>
            <person name="Submissions S."/>
        </authorList>
    </citation>
    <scope>NUCLEOTIDE SEQUENCE [LARGE SCALE GENOMIC DNA]</scope>
    <source>
        <strain evidence="2 3">BS2771</strain>
    </source>
</reference>
<feature type="transmembrane region" description="Helical" evidence="1">
    <location>
        <begin position="114"/>
        <end position="132"/>
    </location>
</feature>
<name>A0ABY0WIY0_9PSED</name>
<dbReference type="Proteomes" id="UP000199620">
    <property type="component" value="Chromosome I"/>
</dbReference>
<protein>
    <submittedName>
        <fullName evidence="2">Uncharacterized protein</fullName>
    </submittedName>
</protein>
<feature type="transmembrane region" description="Helical" evidence="1">
    <location>
        <begin position="84"/>
        <end position="108"/>
    </location>
</feature>
<keyword evidence="3" id="KW-1185">Reference proteome</keyword>
<evidence type="ECO:0000313" key="2">
    <source>
        <dbReference type="EMBL" id="SDV09786.1"/>
    </source>
</evidence>
<feature type="transmembrane region" description="Helical" evidence="1">
    <location>
        <begin position="9"/>
        <end position="26"/>
    </location>
</feature>
<keyword evidence="1" id="KW-1133">Transmembrane helix</keyword>
<keyword evidence="1" id="KW-0472">Membrane</keyword>
<evidence type="ECO:0000313" key="3">
    <source>
        <dbReference type="Proteomes" id="UP000199620"/>
    </source>
</evidence>
<evidence type="ECO:0000256" key="1">
    <source>
        <dbReference type="SAM" id="Phobius"/>
    </source>
</evidence>
<organism evidence="2 3">
    <name type="scientific">Pseudomonas brenneri</name>
    <dbReference type="NCBI Taxonomy" id="129817"/>
    <lineage>
        <taxon>Bacteria</taxon>
        <taxon>Pseudomonadati</taxon>
        <taxon>Pseudomonadota</taxon>
        <taxon>Gammaproteobacteria</taxon>
        <taxon>Pseudomonadales</taxon>
        <taxon>Pseudomonadaceae</taxon>
        <taxon>Pseudomonas</taxon>
    </lineage>
</organism>
<keyword evidence="1" id="KW-0812">Transmembrane</keyword>
<accession>A0ABY0WIY0</accession>
<feature type="transmembrane region" description="Helical" evidence="1">
    <location>
        <begin position="55"/>
        <end position="77"/>
    </location>
</feature>
<proteinExistence type="predicted"/>
<dbReference type="EMBL" id="LT629800">
    <property type="protein sequence ID" value="SDV09786.1"/>
    <property type="molecule type" value="Genomic_DNA"/>
</dbReference>